<gene>
    <name evidence="3" type="ORF">dnm_079480</name>
</gene>
<dbReference type="InterPro" id="IPR029069">
    <property type="entry name" value="HotDog_dom_sf"/>
</dbReference>
<dbReference type="PANTHER" id="PTHR42856">
    <property type="entry name" value="ACYL-COENZYME A THIOESTERASE PAAI"/>
    <property type="match status" value="1"/>
</dbReference>
<dbReference type="CDD" id="cd03443">
    <property type="entry name" value="PaaI_thioesterase"/>
    <property type="match status" value="1"/>
</dbReference>
<evidence type="ECO:0000313" key="3">
    <source>
        <dbReference type="EMBL" id="QTA91874.1"/>
    </source>
</evidence>
<keyword evidence="4" id="KW-1185">Reference proteome</keyword>
<dbReference type="PANTHER" id="PTHR42856:SF1">
    <property type="entry name" value="ACYL-COENZYME A THIOESTERASE PAAI"/>
    <property type="match status" value="1"/>
</dbReference>
<dbReference type="RefSeq" id="WP_207679470.1">
    <property type="nucleotide sequence ID" value="NZ_CP061800.1"/>
</dbReference>
<dbReference type="InterPro" id="IPR006683">
    <property type="entry name" value="Thioestr_dom"/>
</dbReference>
<dbReference type="KEGG" id="dmm:dnm_079480"/>
<evidence type="ECO:0000259" key="2">
    <source>
        <dbReference type="Pfam" id="PF03061"/>
    </source>
</evidence>
<dbReference type="NCBIfam" id="TIGR00369">
    <property type="entry name" value="unchar_dom_1"/>
    <property type="match status" value="1"/>
</dbReference>
<dbReference type="Gene3D" id="3.10.129.10">
    <property type="entry name" value="Hotdog Thioesterase"/>
    <property type="match status" value="1"/>
</dbReference>
<dbReference type="InterPro" id="IPR052723">
    <property type="entry name" value="Acyl-CoA_thioesterase_PaaI"/>
</dbReference>
<dbReference type="EMBL" id="CP061800">
    <property type="protein sequence ID" value="QTA91874.1"/>
    <property type="molecule type" value="Genomic_DNA"/>
</dbReference>
<accession>A0A975GSC1</accession>
<evidence type="ECO:0000313" key="4">
    <source>
        <dbReference type="Proteomes" id="UP000663722"/>
    </source>
</evidence>
<feature type="domain" description="Thioesterase" evidence="2">
    <location>
        <begin position="47"/>
        <end position="122"/>
    </location>
</feature>
<dbReference type="InterPro" id="IPR003736">
    <property type="entry name" value="PAAI_dom"/>
</dbReference>
<dbReference type="AlphaFoldDB" id="A0A975GSC1"/>
<evidence type="ECO:0000256" key="1">
    <source>
        <dbReference type="ARBA" id="ARBA00022801"/>
    </source>
</evidence>
<keyword evidence="1" id="KW-0378">Hydrolase</keyword>
<dbReference type="SUPFAM" id="SSF54637">
    <property type="entry name" value="Thioesterase/thiol ester dehydrase-isomerase"/>
    <property type="match status" value="1"/>
</dbReference>
<dbReference type="Pfam" id="PF03061">
    <property type="entry name" value="4HBT"/>
    <property type="match status" value="1"/>
</dbReference>
<reference evidence="3" key="1">
    <citation type="journal article" date="2021" name="Microb. Physiol.">
        <title>Proteogenomic Insights into the Physiology of Marine, Sulfate-Reducing, Filamentous Desulfonema limicola and Desulfonema magnum.</title>
        <authorList>
            <person name="Schnaars V."/>
            <person name="Wohlbrand L."/>
            <person name="Scheve S."/>
            <person name="Hinrichs C."/>
            <person name="Reinhardt R."/>
            <person name="Rabus R."/>
        </authorList>
    </citation>
    <scope>NUCLEOTIDE SEQUENCE</scope>
    <source>
        <strain evidence="3">4be13</strain>
    </source>
</reference>
<name>A0A975GSC1_9BACT</name>
<dbReference type="Proteomes" id="UP000663722">
    <property type="component" value="Chromosome"/>
</dbReference>
<organism evidence="3 4">
    <name type="scientific">Desulfonema magnum</name>
    <dbReference type="NCBI Taxonomy" id="45655"/>
    <lineage>
        <taxon>Bacteria</taxon>
        <taxon>Pseudomonadati</taxon>
        <taxon>Thermodesulfobacteriota</taxon>
        <taxon>Desulfobacteria</taxon>
        <taxon>Desulfobacterales</taxon>
        <taxon>Desulfococcaceae</taxon>
        <taxon>Desulfonema</taxon>
    </lineage>
</organism>
<sequence length="136" mass="15025">MSIDENIKYATEVVARDPMAVFLGIRAEEVRHAYARLSLHIRPEYLNALDRAHGMSISCLADQAVAVASNTTEYQTLIVELKINFLGAVSPGDTITAEASSLDLKRKLSLWQVEVKDSAGNRVAMAQALAYHRPRK</sequence>
<protein>
    <submittedName>
        <fullName evidence="3">Phenylacetic acid degradation-related domain-containing protein</fullName>
    </submittedName>
</protein>
<dbReference type="GO" id="GO:0016289">
    <property type="term" value="F:acyl-CoA hydrolase activity"/>
    <property type="evidence" value="ECO:0007669"/>
    <property type="project" value="TreeGrafter"/>
</dbReference>
<proteinExistence type="predicted"/>